<reference evidence="1" key="1">
    <citation type="journal article" date="2014" name="Front. Microbiol.">
        <title>High frequency of phylogenetically diverse reductive dehalogenase-homologous genes in deep subseafloor sedimentary metagenomes.</title>
        <authorList>
            <person name="Kawai M."/>
            <person name="Futagami T."/>
            <person name="Toyoda A."/>
            <person name="Takaki Y."/>
            <person name="Nishi S."/>
            <person name="Hori S."/>
            <person name="Arai W."/>
            <person name="Tsubouchi T."/>
            <person name="Morono Y."/>
            <person name="Uchiyama I."/>
            <person name="Ito T."/>
            <person name="Fujiyama A."/>
            <person name="Inagaki F."/>
            <person name="Takami H."/>
        </authorList>
    </citation>
    <scope>NUCLEOTIDE SEQUENCE</scope>
    <source>
        <strain evidence="1">Expedition CK06-06</strain>
    </source>
</reference>
<sequence>LSGWVLGKNMDKFEPFDLKITKLTSQQWDRNNLAHLAEQLFEKQGKPRASIENRIYVCFDKAKSSATNFFRDNEDLIILSLLEIASNPYKYTYWLQKYNCWCSINLIERRQYSASEGDYYEHPIGEGLREPDKAEFERRILQKVARMSNIKPNPDARAHGNDGQIRIDKTKIKL</sequence>
<accession>X1KHL1</accession>
<comment type="caution">
    <text evidence="1">The sequence shown here is derived from an EMBL/GenBank/DDBJ whole genome shotgun (WGS) entry which is preliminary data.</text>
</comment>
<dbReference type="EMBL" id="BARU01036438">
    <property type="protein sequence ID" value="GAH89634.1"/>
    <property type="molecule type" value="Genomic_DNA"/>
</dbReference>
<evidence type="ECO:0000313" key="1">
    <source>
        <dbReference type="EMBL" id="GAH89634.1"/>
    </source>
</evidence>
<gene>
    <name evidence="1" type="ORF">S03H2_56896</name>
</gene>
<name>X1KHL1_9ZZZZ</name>
<organism evidence="1">
    <name type="scientific">marine sediment metagenome</name>
    <dbReference type="NCBI Taxonomy" id="412755"/>
    <lineage>
        <taxon>unclassified sequences</taxon>
        <taxon>metagenomes</taxon>
        <taxon>ecological metagenomes</taxon>
    </lineage>
</organism>
<dbReference type="AlphaFoldDB" id="X1KHL1"/>
<protein>
    <submittedName>
        <fullName evidence="1">Uncharacterized protein</fullName>
    </submittedName>
</protein>
<feature type="non-terminal residue" evidence="1">
    <location>
        <position position="1"/>
    </location>
</feature>
<proteinExistence type="predicted"/>